<proteinExistence type="predicted"/>
<dbReference type="RefSeq" id="WP_408179953.1">
    <property type="nucleotide sequence ID" value="NZ_JAQQEZ010000027.1"/>
</dbReference>
<sequence>MRKQLTTAAIATCLVLVAVRAQAGTVDVDYENATFRINNEDVKLSNGKRAMPAAPGSATQHVTRVFGKPVGGRLDSKPAAALFLADEPSGSGIFKYVAVAFSDCSKTNAIFLGDRIMPRSIVFHGSSIVVTYLDRKPDEPMAVIPKVTKSMTLGFDSKTCQLAK</sequence>
<gene>
    <name evidence="2" type="ORF">PQR57_29780</name>
</gene>
<name>A0ABW9AZ94_9BURK</name>
<comment type="caution">
    <text evidence="2">The sequence shown here is derived from an EMBL/GenBank/DDBJ whole genome shotgun (WGS) entry which is preliminary data.</text>
</comment>
<keyword evidence="1" id="KW-0732">Signal</keyword>
<feature type="signal peptide" evidence="1">
    <location>
        <begin position="1"/>
        <end position="23"/>
    </location>
</feature>
<feature type="chain" id="PRO_5046756491" evidence="1">
    <location>
        <begin position="24"/>
        <end position="164"/>
    </location>
</feature>
<dbReference type="EMBL" id="JAQQEZ010000027">
    <property type="protein sequence ID" value="MFM0005179.1"/>
    <property type="molecule type" value="Genomic_DNA"/>
</dbReference>
<organism evidence="2 3">
    <name type="scientific">Paraburkholderia dipogonis</name>
    <dbReference type="NCBI Taxonomy" id="1211383"/>
    <lineage>
        <taxon>Bacteria</taxon>
        <taxon>Pseudomonadati</taxon>
        <taxon>Pseudomonadota</taxon>
        <taxon>Betaproteobacteria</taxon>
        <taxon>Burkholderiales</taxon>
        <taxon>Burkholderiaceae</taxon>
        <taxon>Paraburkholderia</taxon>
    </lineage>
</organism>
<reference evidence="2 3" key="1">
    <citation type="journal article" date="2024" name="Chem. Sci.">
        <title>Discovery of megapolipeptins by genome mining of a Burkholderiales bacteria collection.</title>
        <authorList>
            <person name="Paulo B.S."/>
            <person name="Recchia M.J.J."/>
            <person name="Lee S."/>
            <person name="Fergusson C.H."/>
            <person name="Romanowski S.B."/>
            <person name="Hernandez A."/>
            <person name="Krull N."/>
            <person name="Liu D.Y."/>
            <person name="Cavanagh H."/>
            <person name="Bos A."/>
            <person name="Gray C.A."/>
            <person name="Murphy B.T."/>
            <person name="Linington R.G."/>
            <person name="Eustaquio A.S."/>
        </authorList>
    </citation>
    <scope>NUCLEOTIDE SEQUENCE [LARGE SCALE GENOMIC DNA]</scope>
    <source>
        <strain evidence="2 3">RL17-350-BIC-A</strain>
    </source>
</reference>
<protein>
    <submittedName>
        <fullName evidence="2">Uncharacterized protein</fullName>
    </submittedName>
</protein>
<evidence type="ECO:0000313" key="3">
    <source>
        <dbReference type="Proteomes" id="UP001629230"/>
    </source>
</evidence>
<accession>A0ABW9AZ94</accession>
<keyword evidence="3" id="KW-1185">Reference proteome</keyword>
<dbReference type="Proteomes" id="UP001629230">
    <property type="component" value="Unassembled WGS sequence"/>
</dbReference>
<evidence type="ECO:0000313" key="2">
    <source>
        <dbReference type="EMBL" id="MFM0005179.1"/>
    </source>
</evidence>
<evidence type="ECO:0000256" key="1">
    <source>
        <dbReference type="SAM" id="SignalP"/>
    </source>
</evidence>